<name>A0A3M3DSA3_9PSED</name>
<evidence type="ECO:0000313" key="1">
    <source>
        <dbReference type="EMBL" id="RMM40204.1"/>
    </source>
</evidence>
<keyword evidence="2" id="KW-1185">Reference proteome</keyword>
<accession>A0A3M3DSA3</accession>
<organism evidence="1 2">
    <name type="scientific">Pseudomonas corrugata</name>
    <dbReference type="NCBI Taxonomy" id="47879"/>
    <lineage>
        <taxon>Bacteria</taxon>
        <taxon>Pseudomonadati</taxon>
        <taxon>Pseudomonadota</taxon>
        <taxon>Gammaproteobacteria</taxon>
        <taxon>Pseudomonadales</taxon>
        <taxon>Pseudomonadaceae</taxon>
        <taxon>Pseudomonas</taxon>
    </lineage>
</organism>
<protein>
    <submittedName>
        <fullName evidence="1">Uncharacterized protein</fullName>
    </submittedName>
</protein>
<dbReference type="EMBL" id="RBOJ01000116">
    <property type="protein sequence ID" value="RMM40204.1"/>
    <property type="molecule type" value="Genomic_DNA"/>
</dbReference>
<reference evidence="1 2" key="1">
    <citation type="submission" date="2018-08" db="EMBL/GenBank/DDBJ databases">
        <title>Recombination of ecologically and evolutionarily significant loci maintains genetic cohesion in the Pseudomonas syringae species complex.</title>
        <authorList>
            <person name="Dillon M."/>
            <person name="Thakur S."/>
            <person name="Almeida R.N.D."/>
            <person name="Weir B.S."/>
            <person name="Guttman D.S."/>
        </authorList>
    </citation>
    <scope>NUCLEOTIDE SEQUENCE [LARGE SCALE GENOMIC DNA]</scope>
    <source>
        <strain evidence="1 2">NCPPB2445</strain>
    </source>
</reference>
<dbReference type="AlphaFoldDB" id="A0A3M3DSA3"/>
<comment type="caution">
    <text evidence="1">The sequence shown here is derived from an EMBL/GenBank/DDBJ whole genome shotgun (WGS) entry which is preliminary data.</text>
</comment>
<evidence type="ECO:0000313" key="2">
    <source>
        <dbReference type="Proteomes" id="UP000270661"/>
    </source>
</evidence>
<dbReference type="Proteomes" id="UP000270661">
    <property type="component" value="Unassembled WGS sequence"/>
</dbReference>
<proteinExistence type="predicted"/>
<sequence length="39" mass="4419">MAVLGRQLTAEAVSQNNQQVLRQKITKVMIRMTMSLCAR</sequence>
<gene>
    <name evidence="1" type="ORF">ALQ77_200013</name>
</gene>